<feature type="transmembrane region" description="Helical" evidence="2">
    <location>
        <begin position="79"/>
        <end position="98"/>
    </location>
</feature>
<keyword evidence="2" id="KW-0472">Membrane</keyword>
<organism evidence="3 4">
    <name type="scientific">Quercus rubra</name>
    <name type="common">Northern red oak</name>
    <name type="synonym">Quercus borealis</name>
    <dbReference type="NCBI Taxonomy" id="3512"/>
    <lineage>
        <taxon>Eukaryota</taxon>
        <taxon>Viridiplantae</taxon>
        <taxon>Streptophyta</taxon>
        <taxon>Embryophyta</taxon>
        <taxon>Tracheophyta</taxon>
        <taxon>Spermatophyta</taxon>
        <taxon>Magnoliopsida</taxon>
        <taxon>eudicotyledons</taxon>
        <taxon>Gunneridae</taxon>
        <taxon>Pentapetalae</taxon>
        <taxon>rosids</taxon>
        <taxon>fabids</taxon>
        <taxon>Fagales</taxon>
        <taxon>Fagaceae</taxon>
        <taxon>Quercus</taxon>
    </lineage>
</organism>
<protein>
    <submittedName>
        <fullName evidence="3">Uncharacterized protein</fullName>
    </submittedName>
</protein>
<evidence type="ECO:0000256" key="2">
    <source>
        <dbReference type="SAM" id="Phobius"/>
    </source>
</evidence>
<evidence type="ECO:0000256" key="1">
    <source>
        <dbReference type="SAM" id="MobiDB-lite"/>
    </source>
</evidence>
<keyword evidence="2" id="KW-1133">Transmembrane helix</keyword>
<feature type="region of interest" description="Disordered" evidence="1">
    <location>
        <begin position="1"/>
        <end position="31"/>
    </location>
</feature>
<proteinExistence type="predicted"/>
<gene>
    <name evidence="3" type="ORF">RGQ29_024343</name>
</gene>
<evidence type="ECO:0000313" key="3">
    <source>
        <dbReference type="EMBL" id="KAK4580662.1"/>
    </source>
</evidence>
<accession>A0AAN7IND4</accession>
<dbReference type="Proteomes" id="UP001324115">
    <property type="component" value="Unassembled WGS sequence"/>
</dbReference>
<keyword evidence="4" id="KW-1185">Reference proteome</keyword>
<sequence length="100" mass="11185">MVLQMESFSGSEGDDGTHPLQPQQSLKRKSNQTPPLLGFCQLQMLALKQTGLLSIFFAYFVPIIFIVIAIRIAVVLFKIIETLAFILCCFALPIFHLLSL</sequence>
<name>A0AAN7IND4_QUERU</name>
<comment type="caution">
    <text evidence="3">The sequence shown here is derived from an EMBL/GenBank/DDBJ whole genome shotgun (WGS) entry which is preliminary data.</text>
</comment>
<evidence type="ECO:0000313" key="4">
    <source>
        <dbReference type="Proteomes" id="UP001324115"/>
    </source>
</evidence>
<feature type="compositionally biased region" description="Polar residues" evidence="1">
    <location>
        <begin position="1"/>
        <end position="10"/>
    </location>
</feature>
<dbReference type="AlphaFoldDB" id="A0AAN7IND4"/>
<keyword evidence="2" id="KW-0812">Transmembrane</keyword>
<reference evidence="3 4" key="1">
    <citation type="journal article" date="2023" name="G3 (Bethesda)">
        <title>A haplotype-resolved chromosome-scale genome for Quercus rubra L. provides insights into the genetics of adaptive traits for red oak species.</title>
        <authorList>
            <person name="Kapoor B."/>
            <person name="Jenkins J."/>
            <person name="Schmutz J."/>
            <person name="Zhebentyayeva T."/>
            <person name="Kuelheim C."/>
            <person name="Coggeshall M."/>
            <person name="Heim C."/>
            <person name="Lasky J.R."/>
            <person name="Leites L."/>
            <person name="Islam-Faridi N."/>
            <person name="Romero-Severson J."/>
            <person name="DeLeo V.L."/>
            <person name="Lucas S.M."/>
            <person name="Lazic D."/>
            <person name="Gailing O."/>
            <person name="Carlson J."/>
            <person name="Staton M."/>
        </authorList>
    </citation>
    <scope>NUCLEOTIDE SEQUENCE [LARGE SCALE GENOMIC DNA]</scope>
    <source>
        <strain evidence="3">Pseudo-F2</strain>
    </source>
</reference>
<dbReference type="EMBL" id="JAXUIC010000007">
    <property type="protein sequence ID" value="KAK4580662.1"/>
    <property type="molecule type" value="Genomic_DNA"/>
</dbReference>
<feature type="transmembrane region" description="Helical" evidence="2">
    <location>
        <begin position="52"/>
        <end position="73"/>
    </location>
</feature>